<proteinExistence type="predicted"/>
<gene>
    <name evidence="1" type="ORF">RJN63_11755</name>
</gene>
<reference evidence="1" key="1">
    <citation type="submission" date="2023-02" db="EMBL/GenBank/DDBJ databases">
        <title>Description of Herbaspirillum huttiense subsp. nephrolepsisexaltata and Herbaspirillum huttiense subsp. lycopersicon.</title>
        <authorList>
            <person name="Poudel M."/>
            <person name="Sharma A."/>
            <person name="Goss E."/>
            <person name="Tapia J.H."/>
            <person name="Harmon C.M."/>
            <person name="Jones J.B."/>
        </authorList>
    </citation>
    <scope>NUCLEOTIDE SEQUENCE</scope>
    <source>
        <strain evidence="1">NC40101</strain>
    </source>
</reference>
<comment type="caution">
    <text evidence="1">The sequence shown here is derived from an EMBL/GenBank/DDBJ whole genome shotgun (WGS) entry which is preliminary data.</text>
</comment>
<dbReference type="RefSeq" id="WP_284076976.1">
    <property type="nucleotide sequence ID" value="NZ_JAVLSM010000007.1"/>
</dbReference>
<dbReference type="AlphaFoldDB" id="A0AAE4G822"/>
<accession>A0AAE4G822</accession>
<name>A0AAE4G822_9BURK</name>
<organism evidence="1">
    <name type="scientific">Herbaspirillum huttiense subsp. nephrolepidis</name>
    <dbReference type="NCBI Taxonomy" id="3075126"/>
    <lineage>
        <taxon>Bacteria</taxon>
        <taxon>Pseudomonadati</taxon>
        <taxon>Pseudomonadota</taxon>
        <taxon>Betaproteobacteria</taxon>
        <taxon>Burkholderiales</taxon>
        <taxon>Oxalobacteraceae</taxon>
        <taxon>Herbaspirillum</taxon>
    </lineage>
</organism>
<sequence>MNRDYQLSDQQIADAFKGTNYGNADLRKELAHGVLSRMCGLAIGGTTERVLQDLGMLTKKRNATKRGRMFCADHFHRYYRGA</sequence>
<protein>
    <submittedName>
        <fullName evidence="1">Uncharacterized protein</fullName>
    </submittedName>
</protein>
<evidence type="ECO:0000313" key="1">
    <source>
        <dbReference type="EMBL" id="MDT0337507.1"/>
    </source>
</evidence>
<dbReference type="EMBL" id="JAVRAA010000005">
    <property type="protein sequence ID" value="MDT0337507.1"/>
    <property type="molecule type" value="Genomic_DNA"/>
</dbReference>